<dbReference type="Pfam" id="PF02837">
    <property type="entry name" value="Glyco_hydro_2_N"/>
    <property type="match status" value="1"/>
</dbReference>
<dbReference type="InterPro" id="IPR006102">
    <property type="entry name" value="Ig-like_GH2"/>
</dbReference>
<reference evidence="10" key="2">
    <citation type="journal article" date="2021" name="J Anim Sci Technol">
        <title>Complete genome sequence of Paenibacillus konkukensis sp. nov. SK3146 as a potential probiotic strain.</title>
        <authorList>
            <person name="Jung H.I."/>
            <person name="Park S."/>
            <person name="Niu K.M."/>
            <person name="Lee S.W."/>
            <person name="Kothari D."/>
            <person name="Yi K.J."/>
            <person name="Kim S.K."/>
        </authorList>
    </citation>
    <scope>NUCLEOTIDE SEQUENCE</scope>
    <source>
        <strain evidence="10">SK3146</strain>
    </source>
</reference>
<reference evidence="10" key="1">
    <citation type="submission" date="2018-02" db="EMBL/GenBank/DDBJ databases">
        <authorList>
            <person name="Kim S.-K."/>
            <person name="Jung H.-I."/>
            <person name="Lee S.-W."/>
        </authorList>
    </citation>
    <scope>NUCLEOTIDE SEQUENCE</scope>
    <source>
        <strain evidence="10">SK3146</strain>
    </source>
</reference>
<dbReference type="InterPro" id="IPR036156">
    <property type="entry name" value="Beta-gal/glucu_dom_sf"/>
</dbReference>
<dbReference type="SUPFAM" id="SSF49785">
    <property type="entry name" value="Galactose-binding domain-like"/>
    <property type="match status" value="1"/>
</dbReference>
<feature type="region of interest" description="Disordered" evidence="8">
    <location>
        <begin position="1030"/>
        <end position="1066"/>
    </location>
</feature>
<dbReference type="PRINTS" id="PR00132">
    <property type="entry name" value="GLHYDRLASE2"/>
</dbReference>
<dbReference type="SUPFAM" id="SSF51445">
    <property type="entry name" value="(Trans)glycosidases"/>
    <property type="match status" value="1"/>
</dbReference>
<dbReference type="Pfam" id="PF16353">
    <property type="entry name" value="LacZ_4"/>
    <property type="match status" value="1"/>
</dbReference>
<dbReference type="Pfam" id="PF02836">
    <property type="entry name" value="Glyco_hydro_2_C"/>
    <property type="match status" value="1"/>
</dbReference>
<evidence type="ECO:0000256" key="3">
    <source>
        <dbReference type="ARBA" id="ARBA00012756"/>
    </source>
</evidence>
<dbReference type="Gene3D" id="2.60.40.10">
    <property type="entry name" value="Immunoglobulins"/>
    <property type="match status" value="2"/>
</dbReference>
<dbReference type="SUPFAM" id="SSF49303">
    <property type="entry name" value="beta-Galactosidase/glucuronidase domain"/>
    <property type="match status" value="2"/>
</dbReference>
<dbReference type="Gene3D" id="3.20.20.80">
    <property type="entry name" value="Glycosidases"/>
    <property type="match status" value="1"/>
</dbReference>
<keyword evidence="6 10" id="KW-0326">Glycosidase</keyword>
<dbReference type="InterPro" id="IPR008979">
    <property type="entry name" value="Galactose-bd-like_sf"/>
</dbReference>
<dbReference type="InterPro" id="IPR013783">
    <property type="entry name" value="Ig-like_fold"/>
</dbReference>
<dbReference type="EMBL" id="CP027059">
    <property type="protein sequence ID" value="UQZ81810.1"/>
    <property type="molecule type" value="Genomic_DNA"/>
</dbReference>
<dbReference type="RefSeq" id="WP_249864012.1">
    <property type="nucleotide sequence ID" value="NZ_CP027059.1"/>
</dbReference>
<dbReference type="PANTHER" id="PTHR46323">
    <property type="entry name" value="BETA-GALACTOSIDASE"/>
    <property type="match status" value="1"/>
</dbReference>
<protein>
    <recommendedName>
        <fullName evidence="4">Beta-galactosidase</fullName>
        <ecNumber evidence="3">3.2.1.23</ecNumber>
    </recommendedName>
    <alternativeName>
        <fullName evidence="7">Lactase</fullName>
    </alternativeName>
</protein>
<evidence type="ECO:0000256" key="4">
    <source>
        <dbReference type="ARBA" id="ARBA00013303"/>
    </source>
</evidence>
<dbReference type="InterPro" id="IPR050347">
    <property type="entry name" value="Bact_Beta-galactosidase"/>
</dbReference>
<evidence type="ECO:0000256" key="1">
    <source>
        <dbReference type="ARBA" id="ARBA00001412"/>
    </source>
</evidence>
<dbReference type="Pfam" id="PF02929">
    <property type="entry name" value="Bgal_small_N"/>
    <property type="match status" value="1"/>
</dbReference>
<dbReference type="SMART" id="SM01038">
    <property type="entry name" value="Bgal_small_N"/>
    <property type="match status" value="1"/>
</dbReference>
<dbReference type="InterPro" id="IPR004199">
    <property type="entry name" value="B-gal_small/dom_5"/>
</dbReference>
<sequence length="1066" mass="120099">MDVNKQAMPDWQNLEVLSRNAEPPSVGLIPYAELESAIANEPAASPYFLSLNGSWDFHYADSPDEAPDHFFEPSFQPEGWARIDVPGNWQMQGYGRPLYSSSYYPFPIDPPYVPYDNPTGCYRRSFRLPGGWEDRQQFLVFEGVDSAFHVWVNGHPAGYGQGSHLPSEFNITPLLKRGENVIAVQVYQWCDGSYLEDQDKWRLSGIFRDVYIKSAPHAHIRDVAVHTRFIAPTAEAVLSVKIHIGNDHASRTAEPCQMRISLLDGMRNKVCEGLAVIVNELAPGERRELEAEFAVAAPLRWSAETPHLYYLGLELTDGQDQVLEAASTAVGFREIAVKDGQLLVNGKSVILKGVNRNEFHPQLGFTIPYESMIEDMMLMKRHNMNAVRLSHYPNDKRWLDLCDRYGLYVIDEADLETHGGHFVGNESYLAEDPAWKEAFVDRAIRMVERDKNHPSIIVWSLGNESGYGPNHDAMADWIRRADPSRPIHYERAKDAPVVDIVSSMYPSLEAVIAEGEKEDPRPYLMCEFSHAMGNSVGNLKEYWDAVYKYPRLLGGLIWEWADHGIWQHTDSGEAWYAYGGDFEDHPNSGHFCIDGLLFPDRRPKASILEVKKVLEPVKIEPIDMESGLIAVHNRYDFLTLEHLAGTWMLYCDGRVLEQGELPELNTGPGEQTTVHVPWSKKSAVHEDGVCWMHIRFSLKQASDWAPRGHEIAWADIPMEIMIETGVSGGQRKTPSYIALESMPAVNVIETKRFLNIEGDDFLIKFNIGKGGIEAWQYNGVPLLTSGPKLQLWRAAIDNDSRQAKEWRKAGFDALQQRVDAVETFRHGDSALAIEVRGALGAAGLPVCFRTWTKYEIYGSGDIMITARIVPAEELPPLPRFGFELALPGPFDRFSWFGLGPHECYEDRKESGRLGVYGGSVQEQFVPYIKPQENGNKADVRWAVATNAAGTGMYIGGMPTLNVSAGHYSTDNLSRAKHTYDLIRLNETILHLDYRQAPIGNHSCGEAPPLDSYLLKAQEMEFSVRLKPFSERDRSPWGLGRARPKPLTEADEGERHKEANGKQEVEQ</sequence>
<evidence type="ECO:0000259" key="9">
    <source>
        <dbReference type="SMART" id="SM01038"/>
    </source>
</evidence>
<dbReference type="Gene3D" id="2.60.120.260">
    <property type="entry name" value="Galactose-binding domain-like"/>
    <property type="match status" value="1"/>
</dbReference>
<dbReference type="PROSITE" id="PS00608">
    <property type="entry name" value="GLYCOSYL_HYDROL_F2_2"/>
    <property type="match status" value="1"/>
</dbReference>
<dbReference type="InterPro" id="IPR032312">
    <property type="entry name" value="LacZ_4"/>
</dbReference>
<dbReference type="PANTHER" id="PTHR46323:SF2">
    <property type="entry name" value="BETA-GALACTOSIDASE"/>
    <property type="match status" value="1"/>
</dbReference>
<dbReference type="SUPFAM" id="SSF74650">
    <property type="entry name" value="Galactose mutarotase-like"/>
    <property type="match status" value="1"/>
</dbReference>
<gene>
    <name evidence="10" type="primary">ebgA_1</name>
    <name evidence="10" type="ORF">SK3146_00966</name>
</gene>
<organism evidence="10 11">
    <name type="scientific">Paenibacillus konkukensis</name>
    <dbReference type="NCBI Taxonomy" id="2020716"/>
    <lineage>
        <taxon>Bacteria</taxon>
        <taxon>Bacillati</taxon>
        <taxon>Bacillota</taxon>
        <taxon>Bacilli</taxon>
        <taxon>Bacillales</taxon>
        <taxon>Paenibacillaceae</taxon>
        <taxon>Paenibacillus</taxon>
    </lineage>
</organism>
<proteinExistence type="inferred from homology"/>
<dbReference type="Pfam" id="PF00703">
    <property type="entry name" value="Glyco_hydro_2"/>
    <property type="match status" value="1"/>
</dbReference>
<comment type="catalytic activity">
    <reaction evidence="1">
        <text>Hydrolysis of terminal non-reducing beta-D-galactose residues in beta-D-galactosides.</text>
        <dbReference type="EC" id="3.2.1.23"/>
    </reaction>
</comment>
<keyword evidence="5 10" id="KW-0378">Hydrolase</keyword>
<dbReference type="Proteomes" id="UP001057134">
    <property type="component" value="Chromosome"/>
</dbReference>
<dbReference type="EC" id="3.2.1.23" evidence="3"/>
<evidence type="ECO:0000313" key="11">
    <source>
        <dbReference type="Proteomes" id="UP001057134"/>
    </source>
</evidence>
<evidence type="ECO:0000313" key="10">
    <source>
        <dbReference type="EMBL" id="UQZ81810.1"/>
    </source>
</evidence>
<dbReference type="InterPro" id="IPR006104">
    <property type="entry name" value="Glyco_hydro_2_N"/>
</dbReference>
<dbReference type="InterPro" id="IPR011013">
    <property type="entry name" value="Gal_mutarotase_sf_dom"/>
</dbReference>
<name>A0ABY4RI57_9BACL</name>
<evidence type="ECO:0000256" key="6">
    <source>
        <dbReference type="ARBA" id="ARBA00023295"/>
    </source>
</evidence>
<evidence type="ECO:0000256" key="2">
    <source>
        <dbReference type="ARBA" id="ARBA00007401"/>
    </source>
</evidence>
<comment type="similarity">
    <text evidence="2">Belongs to the glycosyl hydrolase 2 family.</text>
</comment>
<dbReference type="InterPro" id="IPR023232">
    <property type="entry name" value="Glyco_hydro_2_AS"/>
</dbReference>
<dbReference type="InterPro" id="IPR014718">
    <property type="entry name" value="GH-type_carb-bd"/>
</dbReference>
<dbReference type="GO" id="GO:0004565">
    <property type="term" value="F:beta-galactosidase activity"/>
    <property type="evidence" value="ECO:0007669"/>
    <property type="project" value="UniProtKB-EC"/>
</dbReference>
<accession>A0ABY4RI57</accession>
<keyword evidence="11" id="KW-1185">Reference proteome</keyword>
<dbReference type="InterPro" id="IPR006103">
    <property type="entry name" value="Glyco_hydro_2_cat"/>
</dbReference>
<evidence type="ECO:0000256" key="5">
    <source>
        <dbReference type="ARBA" id="ARBA00022801"/>
    </source>
</evidence>
<evidence type="ECO:0000256" key="7">
    <source>
        <dbReference type="ARBA" id="ARBA00032230"/>
    </source>
</evidence>
<dbReference type="Gene3D" id="2.70.98.10">
    <property type="match status" value="1"/>
</dbReference>
<dbReference type="InterPro" id="IPR006101">
    <property type="entry name" value="Glyco_hydro_2"/>
</dbReference>
<feature type="compositionally biased region" description="Basic and acidic residues" evidence="8">
    <location>
        <begin position="1052"/>
        <end position="1066"/>
    </location>
</feature>
<evidence type="ECO:0000256" key="8">
    <source>
        <dbReference type="SAM" id="MobiDB-lite"/>
    </source>
</evidence>
<dbReference type="InterPro" id="IPR017853">
    <property type="entry name" value="GH"/>
</dbReference>
<feature type="domain" description="Beta galactosidase small chain/" evidence="9">
    <location>
        <begin position="755"/>
        <end position="1026"/>
    </location>
</feature>